<dbReference type="InterPro" id="IPR017946">
    <property type="entry name" value="PLC-like_Pdiesterase_TIM-brl"/>
</dbReference>
<dbReference type="Pfam" id="PF03009">
    <property type="entry name" value="GDPD"/>
    <property type="match status" value="1"/>
</dbReference>
<dbReference type="GO" id="GO:0070291">
    <property type="term" value="P:N-acylethanolamine metabolic process"/>
    <property type="evidence" value="ECO:0007669"/>
    <property type="project" value="TreeGrafter"/>
</dbReference>
<feature type="domain" description="GP-PDE" evidence="1">
    <location>
        <begin position="622"/>
        <end position="880"/>
    </location>
</feature>
<dbReference type="EMBL" id="KC182542">
    <property type="protein sequence ID" value="AGI10644.1"/>
    <property type="molecule type" value="Genomic_DNA"/>
</dbReference>
<name>R9R1S6_9CAUD</name>
<dbReference type="OrthoDB" id="2148at10239"/>
<dbReference type="SUPFAM" id="SSF51695">
    <property type="entry name" value="PLC-like phosphodiesterases"/>
    <property type="match status" value="1"/>
</dbReference>
<dbReference type="Gene3D" id="3.20.20.190">
    <property type="entry name" value="Phosphatidylinositol (PI) phosphodiesterase"/>
    <property type="match status" value="1"/>
</dbReference>
<dbReference type="RefSeq" id="YP_008318104.1">
    <property type="nucleotide sequence ID" value="NC_021853.1"/>
</dbReference>
<dbReference type="GO" id="GO:0006644">
    <property type="term" value="P:phospholipid metabolic process"/>
    <property type="evidence" value="ECO:0007669"/>
    <property type="project" value="TreeGrafter"/>
</dbReference>
<keyword evidence="3" id="KW-1185">Reference proteome</keyword>
<dbReference type="PROSITE" id="PS51704">
    <property type="entry name" value="GP_PDE"/>
    <property type="match status" value="1"/>
</dbReference>
<organism evidence="2 3">
    <name type="scientific">Lactococcus phage 340</name>
    <dbReference type="NCBI Taxonomy" id="1262533"/>
    <lineage>
        <taxon>Viruses</taxon>
        <taxon>Duplodnaviria</taxon>
        <taxon>Heunggongvirae</taxon>
        <taxon>Uroviricota</taxon>
        <taxon>Caudoviricetes</taxon>
        <taxon>Skunavirus</taxon>
        <taxon>Skunavirus sv340</taxon>
    </lineage>
</organism>
<dbReference type="Proteomes" id="UP000014667">
    <property type="component" value="Segment"/>
</dbReference>
<dbReference type="GO" id="GO:0005886">
    <property type="term" value="C:plasma membrane"/>
    <property type="evidence" value="ECO:0007669"/>
    <property type="project" value="TreeGrafter"/>
</dbReference>
<proteinExistence type="predicted"/>
<dbReference type="PANTHER" id="PTHR46320">
    <property type="entry name" value="GLYCEROPHOSPHODIESTER PHOSPHODIESTERASE 1"/>
    <property type="match status" value="1"/>
</dbReference>
<gene>
    <name evidence="2" type="ORF">340_0012</name>
</gene>
<dbReference type="GO" id="GO:0006580">
    <property type="term" value="P:ethanolamine metabolic process"/>
    <property type="evidence" value="ECO:0007669"/>
    <property type="project" value="TreeGrafter"/>
</dbReference>
<dbReference type="InterPro" id="IPR030395">
    <property type="entry name" value="GP_PDE_dom"/>
</dbReference>
<evidence type="ECO:0000259" key="1">
    <source>
        <dbReference type="PROSITE" id="PS51704"/>
    </source>
</evidence>
<dbReference type="InterPro" id="IPR018913">
    <property type="entry name" value="BppU_N"/>
</dbReference>
<accession>R9R1S6</accession>
<dbReference type="GO" id="GO:0008889">
    <property type="term" value="F:glycerophosphodiester phosphodiesterase activity"/>
    <property type="evidence" value="ECO:0007669"/>
    <property type="project" value="TreeGrafter"/>
</dbReference>
<dbReference type="GeneID" id="16385392"/>
<reference evidence="2 3" key="1">
    <citation type="journal article" date="2013" name="Appl. Environ. Microbiol.">
        <title>Investigation of the Relationship between Lactococcal Host Cell Wall Polysaccharide Genotype and 936 Phage Receptor Binding Protein Phylogeny.</title>
        <authorList>
            <person name="Mahony J."/>
            <person name="Kot W."/>
            <person name="Murphy J."/>
            <person name="Ainsworth S."/>
            <person name="Neve H."/>
            <person name="Hansen L.H."/>
            <person name="Heller K.J."/>
            <person name="Sorensen S.J."/>
            <person name="Hammer K."/>
            <person name="Cambillau C."/>
            <person name="Vogensen F.K."/>
            <person name="van Sinderen D."/>
        </authorList>
    </citation>
    <scope>NUCLEOTIDE SEQUENCE [LARGE SCALE GENOMIC DNA]</scope>
</reference>
<dbReference type="PANTHER" id="PTHR46320:SF1">
    <property type="entry name" value="GLYCEROPHOSPHODIESTER PHOSPHODIESTERASE 1"/>
    <property type="match status" value="1"/>
</dbReference>
<evidence type="ECO:0000313" key="2">
    <source>
        <dbReference type="EMBL" id="AGI10644.1"/>
    </source>
</evidence>
<protein>
    <recommendedName>
        <fullName evidence="1">GP-PDE domain-containing protein</fullName>
    </recommendedName>
</protein>
<dbReference type="Pfam" id="PF10651">
    <property type="entry name" value="BppU_N"/>
    <property type="match status" value="1"/>
</dbReference>
<dbReference type="KEGG" id="vg:16385392"/>
<dbReference type="Gene3D" id="2.60.40.3350">
    <property type="match status" value="1"/>
</dbReference>
<evidence type="ECO:0000313" key="3">
    <source>
        <dbReference type="Proteomes" id="UP000014667"/>
    </source>
</evidence>
<sequence length="880" mass="96540">MSLDNFKNRAIIWDTVNKDFPQPIQIMQGDVNARTLSVKIIDNGGEIDLTGHSLKLTYQYTNSSNSGFVMIPPENLTKGEFILVIPTEMTKTGVIEANLILLNEDKEQVIVSKNLTFISDNSTVTDLAQEVNNKIDDFTKLLLENMPQVMRSELNDLHAQTESNKSNIELKANLADMTSLQSAMTELKNEVEAFGISPENLVTIKSLLDAIASKASESEVVELINSVNVLTSNISLMSNGDYSPKANQTDLESLQHTVNDQGVAISTKAEQAEIIQARGGQSSLDARLDGLDAKDTDLQNQVNTNKTSITNTGSRIDNLIANAGNGTVPSELVDMRIGADGKVRGTAGNAMREQFQAVNMAATSSYDVFFTNGIVPSVSFLQDGTIKVSFPKSKNKYTRLNAFGRDGKKVAELWTYGFTENSEKPTFAESYTIPSGSSLLWNLSSNTLLVDAVDKTKSYLNINLLTNYSGVPSSGKFMEYITNATSEKLGISFYISNGLFPTFTKSGTDLVITMPTAGGMYSRLFLNIKNTERILWPDGYTENAGKKLYQRTYTVPHANGLYWDTDTDSLQIAGITSGIPSSYFLLAANINGYIAAGEFYKYKANNVEKEISSIESVKNSPYTFINRQGQIGWRPENSLEGVLYAKENGYDNVRVSLRFTSDDVPVLIHDASINRTARNSDGSAINTTINISDITLKQANTYDWGILYGAKFAGIKLATLDEFMRVSAYKGIKPTLEIKVDTMTSNQVTTISNLILKYGLSNVTTISNTANGIETLRSLYALNNSLSVGLITHPTTTAVVDTVLEFKNHHNNVRLDIFDTDTIPPEILIYAATKNVGIKVGSAYSIGDIIKWVELGVNHIEVANVSYPKTALSAYYDQNF</sequence>